<name>A0A3S0V3P8_9PROT</name>
<dbReference type="InterPro" id="IPR036704">
    <property type="entry name" value="RraA/RraA-like_sf"/>
</dbReference>
<dbReference type="Proteomes" id="UP000280346">
    <property type="component" value="Unassembled WGS sequence"/>
</dbReference>
<comment type="catalytic activity">
    <reaction evidence="1">
        <text>4-hydroxy-4-methyl-2-oxoglutarate = 2 pyruvate</text>
        <dbReference type="Rhea" id="RHEA:22748"/>
        <dbReference type="ChEBI" id="CHEBI:15361"/>
        <dbReference type="ChEBI" id="CHEBI:58276"/>
        <dbReference type="EC" id="4.1.3.17"/>
    </reaction>
</comment>
<evidence type="ECO:0000256" key="3">
    <source>
        <dbReference type="ARBA" id="ARBA00011643"/>
    </source>
</evidence>
<sequence>MPHVNDHRRPSPDLVRAFATVAAATAHEAQGRTGALASGVKPIYSGMRLLGPAFTCECPPGDNLTLHAALKLAKPGDVLVCATGGFTEQGLFGDVMASCAKGNGIAGLLTDGGVRDGATIRDIGFPVFARAQSIIGTVKESLGPIGRPVVIAGVTVNPGDLIIGDDDGVVVVPLETAKAVLAASREREKKEERFREALLSGKTTWDMLNLDALLQSKGIELTH</sequence>
<dbReference type="AlphaFoldDB" id="A0A3S0V3P8"/>
<keyword evidence="11" id="KW-1185">Reference proteome</keyword>
<organism evidence="10 11">
    <name type="scientific">Azospirillum doebereinerae</name>
    <dbReference type="NCBI Taxonomy" id="92933"/>
    <lineage>
        <taxon>Bacteria</taxon>
        <taxon>Pseudomonadati</taxon>
        <taxon>Pseudomonadota</taxon>
        <taxon>Alphaproteobacteria</taxon>
        <taxon>Rhodospirillales</taxon>
        <taxon>Azospirillaceae</taxon>
        <taxon>Azospirillum</taxon>
    </lineage>
</organism>
<dbReference type="FunFam" id="3.50.30.40:FF:000002">
    <property type="entry name" value="4-carboxy-4-hydroxy-2-oxoadipate aldolase/oxaloacetate decarboxylase"/>
    <property type="match status" value="1"/>
</dbReference>
<comment type="similarity">
    <text evidence="8">Belongs to the LigK/PcmE family.</text>
</comment>
<evidence type="ECO:0000256" key="7">
    <source>
        <dbReference type="ARBA" id="ARBA00023239"/>
    </source>
</evidence>
<evidence type="ECO:0000313" key="11">
    <source>
        <dbReference type="Proteomes" id="UP000280346"/>
    </source>
</evidence>
<feature type="binding site" evidence="9">
    <location>
        <position position="115"/>
    </location>
    <ligand>
        <name>substrate</name>
    </ligand>
</feature>
<proteinExistence type="inferred from homology"/>
<dbReference type="Gene3D" id="3.50.30.40">
    <property type="entry name" value="Ribonuclease E inhibitor RraA/RraA-like"/>
    <property type="match status" value="1"/>
</dbReference>
<dbReference type="EMBL" id="RZIJ01000030">
    <property type="protein sequence ID" value="RUQ64052.1"/>
    <property type="molecule type" value="Genomic_DNA"/>
</dbReference>
<dbReference type="GO" id="GO:0042537">
    <property type="term" value="P:benzene-containing compound metabolic process"/>
    <property type="evidence" value="ECO:0007669"/>
    <property type="project" value="UniProtKB-ARBA"/>
</dbReference>
<dbReference type="SUPFAM" id="SSF89562">
    <property type="entry name" value="RraA-like"/>
    <property type="match status" value="1"/>
</dbReference>
<keyword evidence="7" id="KW-0456">Lyase</keyword>
<dbReference type="NCBIfam" id="NF006731">
    <property type="entry name" value="PRK09262.1"/>
    <property type="match status" value="1"/>
</dbReference>
<dbReference type="GO" id="GO:0072329">
    <property type="term" value="P:monocarboxylic acid catabolic process"/>
    <property type="evidence" value="ECO:0007669"/>
    <property type="project" value="UniProtKB-ARBA"/>
</dbReference>
<dbReference type="Pfam" id="PF03737">
    <property type="entry name" value="RraA-like"/>
    <property type="match status" value="1"/>
</dbReference>
<feature type="binding site" evidence="9">
    <location>
        <position position="116"/>
    </location>
    <ligand>
        <name>Mg(2+)</name>
        <dbReference type="ChEBI" id="CHEBI:18420"/>
    </ligand>
</feature>
<evidence type="ECO:0000313" key="10">
    <source>
        <dbReference type="EMBL" id="RUQ64052.1"/>
    </source>
</evidence>
<dbReference type="OrthoDB" id="9812532at2"/>
<dbReference type="GO" id="GO:0046872">
    <property type="term" value="F:metal ion binding"/>
    <property type="evidence" value="ECO:0007669"/>
    <property type="project" value="UniProtKB-KW"/>
</dbReference>
<dbReference type="PANTHER" id="PTHR33254:SF16">
    <property type="entry name" value="BLR3842 PROTEIN"/>
    <property type="match status" value="1"/>
</dbReference>
<dbReference type="InterPro" id="IPR005493">
    <property type="entry name" value="RraA/RraA-like"/>
</dbReference>
<dbReference type="EC" id="4.1.3.17" evidence="4"/>
<protein>
    <recommendedName>
        <fullName evidence="4">4-hydroxy-4-methyl-2-oxoglutarate aldolase</fullName>
        <ecNumber evidence="4">4.1.3.17</ecNumber>
    </recommendedName>
</protein>
<reference evidence="10 11" key="1">
    <citation type="submission" date="2018-12" db="EMBL/GenBank/DDBJ databases">
        <authorList>
            <person name="Yang Y."/>
        </authorList>
    </citation>
    <scope>NUCLEOTIDE SEQUENCE [LARGE SCALE GENOMIC DNA]</scope>
    <source>
        <strain evidence="10 11">GSF71</strain>
    </source>
</reference>
<dbReference type="PANTHER" id="PTHR33254">
    <property type="entry name" value="4-HYDROXY-4-METHYL-2-OXOGLUTARATE ALDOLASE 3-RELATED"/>
    <property type="match status" value="1"/>
</dbReference>
<gene>
    <name evidence="10" type="ORF">EJ913_26765</name>
</gene>
<accession>A0A3S0V3P8</accession>
<evidence type="ECO:0000256" key="8">
    <source>
        <dbReference type="ARBA" id="ARBA00061585"/>
    </source>
</evidence>
<evidence type="ECO:0000256" key="1">
    <source>
        <dbReference type="ARBA" id="ARBA00001342"/>
    </source>
</evidence>
<feature type="binding site" evidence="9">
    <location>
        <begin position="93"/>
        <end position="96"/>
    </location>
    <ligand>
        <name>substrate</name>
    </ligand>
</feature>
<keyword evidence="5 9" id="KW-0479">Metal-binding</keyword>
<comment type="subunit">
    <text evidence="3">Homohexamer.</text>
</comment>
<comment type="cofactor">
    <cofactor evidence="2 9">
        <name>Mg(2+)</name>
        <dbReference type="ChEBI" id="CHEBI:18420"/>
    </cofactor>
</comment>
<dbReference type="GO" id="GO:0047443">
    <property type="term" value="F:4-hydroxy-4-methyl-2-oxoglutarate aldolase activity"/>
    <property type="evidence" value="ECO:0007669"/>
    <property type="project" value="UniProtKB-EC"/>
</dbReference>
<evidence type="ECO:0000256" key="4">
    <source>
        <dbReference type="ARBA" id="ARBA00012213"/>
    </source>
</evidence>
<evidence type="ECO:0000256" key="6">
    <source>
        <dbReference type="ARBA" id="ARBA00022842"/>
    </source>
</evidence>
<dbReference type="RefSeq" id="WP_127003702.1">
    <property type="nucleotide sequence ID" value="NZ_JBNPXW010000021.1"/>
</dbReference>
<evidence type="ECO:0000256" key="5">
    <source>
        <dbReference type="ARBA" id="ARBA00022723"/>
    </source>
</evidence>
<evidence type="ECO:0000256" key="2">
    <source>
        <dbReference type="ARBA" id="ARBA00001946"/>
    </source>
</evidence>
<dbReference type="GO" id="GO:0019336">
    <property type="term" value="P:phenol-containing compound catabolic process"/>
    <property type="evidence" value="ECO:0007669"/>
    <property type="project" value="UniProtKB-ARBA"/>
</dbReference>
<keyword evidence="6 9" id="KW-0460">Magnesium</keyword>
<evidence type="ECO:0000256" key="9">
    <source>
        <dbReference type="PIRSR" id="PIRSR605493-1"/>
    </source>
</evidence>
<dbReference type="CDD" id="cd16841">
    <property type="entry name" value="RraA_family"/>
    <property type="match status" value="1"/>
</dbReference>
<comment type="caution">
    <text evidence="10">The sequence shown here is derived from an EMBL/GenBank/DDBJ whole genome shotgun (WGS) entry which is preliminary data.</text>
</comment>